<dbReference type="FunFam" id="3.40.50.300:FF:000595">
    <property type="entry name" value="ATPase family AAA domain-containing protein 3"/>
    <property type="match status" value="1"/>
</dbReference>
<dbReference type="PANTHER" id="PTHR23075:SF0">
    <property type="entry name" value="ATPASE FAMILY AAA DOMAIN-CONTAINING PROTEIN 3"/>
    <property type="match status" value="1"/>
</dbReference>
<dbReference type="EMBL" id="VJMH01002279">
    <property type="protein sequence ID" value="KAF0709370.1"/>
    <property type="molecule type" value="Genomic_DNA"/>
</dbReference>
<keyword evidence="14" id="KW-1185">Reference proteome</keyword>
<dbReference type="InterPro" id="IPR027417">
    <property type="entry name" value="P-loop_NTPase"/>
</dbReference>
<dbReference type="SUPFAM" id="SSF52540">
    <property type="entry name" value="P-loop containing nucleoside triphosphate hydrolases"/>
    <property type="match status" value="1"/>
</dbReference>
<evidence type="ECO:0000256" key="4">
    <source>
        <dbReference type="ARBA" id="ARBA00022792"/>
    </source>
</evidence>
<dbReference type="PANTHER" id="PTHR23075">
    <property type="entry name" value="PUTATIVE ATP-ASE"/>
    <property type="match status" value="1"/>
</dbReference>
<proteinExistence type="predicted"/>
<keyword evidence="6" id="KW-0175">Coiled coil</keyword>
<dbReference type="GO" id="GO:0042645">
    <property type="term" value="C:mitochondrial nucleoid"/>
    <property type="evidence" value="ECO:0007669"/>
    <property type="project" value="UniProtKB-SubCell"/>
</dbReference>
<keyword evidence="10" id="KW-0732">Signal</keyword>
<dbReference type="OrthoDB" id="199596at2759"/>
<evidence type="ECO:0000256" key="2">
    <source>
        <dbReference type="ARBA" id="ARBA00004436"/>
    </source>
</evidence>
<name>A0A485KFA1_9STRA</name>
<evidence type="ECO:0000259" key="11">
    <source>
        <dbReference type="SMART" id="SM00382"/>
    </source>
</evidence>
<protein>
    <submittedName>
        <fullName evidence="13">Aste57867_5960 protein</fullName>
    </submittedName>
</protein>
<dbReference type="EMBL" id="CAADRA010002281">
    <property type="protein sequence ID" value="VFT82977.1"/>
    <property type="molecule type" value="Genomic_DNA"/>
</dbReference>
<dbReference type="SMART" id="SM00382">
    <property type="entry name" value="AAA"/>
    <property type="match status" value="1"/>
</dbReference>
<keyword evidence="3" id="KW-0547">Nucleotide-binding</keyword>
<dbReference type="GO" id="GO:0005743">
    <property type="term" value="C:mitochondrial inner membrane"/>
    <property type="evidence" value="ECO:0007669"/>
    <property type="project" value="UniProtKB-SubCell"/>
</dbReference>
<feature type="chain" id="PRO_5033436904" evidence="10">
    <location>
        <begin position="18"/>
        <end position="669"/>
    </location>
</feature>
<reference evidence="12" key="2">
    <citation type="submission" date="2019-06" db="EMBL/GenBank/DDBJ databases">
        <title>Genomics analysis of Aphanomyces spp. identifies a new class of oomycete effector associated with host adaptation.</title>
        <authorList>
            <person name="Gaulin E."/>
        </authorList>
    </citation>
    <scope>NUCLEOTIDE SEQUENCE</scope>
    <source>
        <strain evidence="12">CBS 578.67</strain>
    </source>
</reference>
<evidence type="ECO:0000256" key="8">
    <source>
        <dbReference type="ARBA" id="ARBA00023136"/>
    </source>
</evidence>
<feature type="domain" description="AAA+ ATPase" evidence="11">
    <location>
        <begin position="438"/>
        <end position="573"/>
    </location>
</feature>
<keyword evidence="7" id="KW-0496">Mitochondrion</keyword>
<comment type="subcellular location">
    <subcellularLocation>
        <location evidence="1">Mitochondrion inner membrane</location>
    </subcellularLocation>
    <subcellularLocation>
        <location evidence="2">Mitochondrion matrix</location>
        <location evidence="2">Mitochondrion nucleoid</location>
    </subcellularLocation>
</comment>
<evidence type="ECO:0000256" key="10">
    <source>
        <dbReference type="SAM" id="SignalP"/>
    </source>
</evidence>
<dbReference type="Proteomes" id="UP000332933">
    <property type="component" value="Unassembled WGS sequence"/>
</dbReference>
<dbReference type="AlphaFoldDB" id="A0A485KFA1"/>
<gene>
    <name evidence="13" type="primary">Aste57867_5960</name>
    <name evidence="12" type="ORF">As57867_005946</name>
    <name evidence="13" type="ORF">ASTE57867_5960</name>
</gene>
<evidence type="ECO:0000256" key="9">
    <source>
        <dbReference type="ARBA" id="ARBA00023271"/>
    </source>
</evidence>
<dbReference type="GO" id="GO:0005524">
    <property type="term" value="F:ATP binding"/>
    <property type="evidence" value="ECO:0007669"/>
    <property type="project" value="UniProtKB-KW"/>
</dbReference>
<keyword evidence="8" id="KW-0472">Membrane</keyword>
<evidence type="ECO:0000256" key="5">
    <source>
        <dbReference type="ARBA" id="ARBA00022840"/>
    </source>
</evidence>
<keyword evidence="9" id="KW-1135">Mitochondrion nucleoid</keyword>
<evidence type="ECO:0000256" key="1">
    <source>
        <dbReference type="ARBA" id="ARBA00004273"/>
    </source>
</evidence>
<dbReference type="InterPro" id="IPR003593">
    <property type="entry name" value="AAA+_ATPase"/>
</dbReference>
<dbReference type="GO" id="GO:0007005">
    <property type="term" value="P:mitochondrion organization"/>
    <property type="evidence" value="ECO:0007669"/>
    <property type="project" value="TreeGrafter"/>
</dbReference>
<keyword evidence="4" id="KW-0999">Mitochondrion inner membrane</keyword>
<accession>A0A485KFA1</accession>
<dbReference type="Pfam" id="PF00004">
    <property type="entry name" value="AAA"/>
    <property type="match status" value="1"/>
</dbReference>
<dbReference type="GO" id="GO:0008270">
    <property type="term" value="F:zinc ion binding"/>
    <property type="evidence" value="ECO:0007669"/>
    <property type="project" value="TreeGrafter"/>
</dbReference>
<evidence type="ECO:0000256" key="7">
    <source>
        <dbReference type="ARBA" id="ARBA00023128"/>
    </source>
</evidence>
<dbReference type="InterPro" id="IPR003959">
    <property type="entry name" value="ATPase_AAA_core"/>
</dbReference>
<evidence type="ECO:0000256" key="3">
    <source>
        <dbReference type="ARBA" id="ARBA00022741"/>
    </source>
</evidence>
<dbReference type="Gene3D" id="3.40.50.300">
    <property type="entry name" value="P-loop containing nucleotide triphosphate hydrolases"/>
    <property type="match status" value="1"/>
</dbReference>
<evidence type="ECO:0000313" key="12">
    <source>
        <dbReference type="EMBL" id="KAF0709370.1"/>
    </source>
</evidence>
<feature type="signal peptide" evidence="10">
    <location>
        <begin position="1"/>
        <end position="17"/>
    </location>
</feature>
<dbReference type="InterPro" id="IPR021911">
    <property type="entry name" value="ATAD3_N"/>
</dbReference>
<reference evidence="13 14" key="1">
    <citation type="submission" date="2019-03" db="EMBL/GenBank/DDBJ databases">
        <authorList>
            <person name="Gaulin E."/>
            <person name="Dumas B."/>
        </authorList>
    </citation>
    <scope>NUCLEOTIDE SEQUENCE [LARGE SCALE GENOMIC DNA]</scope>
    <source>
        <strain evidence="13">CBS 568.67</strain>
    </source>
</reference>
<keyword evidence="5" id="KW-0067">ATP-binding</keyword>
<evidence type="ECO:0000256" key="6">
    <source>
        <dbReference type="ARBA" id="ARBA00023054"/>
    </source>
</evidence>
<evidence type="ECO:0000313" key="14">
    <source>
        <dbReference type="Proteomes" id="UP000332933"/>
    </source>
</evidence>
<organism evidence="13 14">
    <name type="scientific">Aphanomyces stellatus</name>
    <dbReference type="NCBI Taxonomy" id="120398"/>
    <lineage>
        <taxon>Eukaryota</taxon>
        <taxon>Sar</taxon>
        <taxon>Stramenopiles</taxon>
        <taxon>Oomycota</taxon>
        <taxon>Saprolegniomycetes</taxon>
        <taxon>Saprolegniales</taxon>
        <taxon>Verrucalvaceae</taxon>
        <taxon>Aphanomyces</taxon>
    </lineage>
</organism>
<dbReference type="Pfam" id="PF12037">
    <property type="entry name" value="ATAD3_N"/>
    <property type="match status" value="1"/>
</dbReference>
<sequence>MLRCGGALLVAAAVSEAFLFGRNAKASSNVTTVSYKDAFDDVETANLTHSFNVITKIQLQNFEFKFDSIPGRRQLGILASPIHKHLMPEGIQEFAERHVYTQDKKKIAIQNFHSIDKDALFMHNVAATQVLIRRTQDTSAEMSLLQRQLFDAHVQIELLQGHLEKEASAILVEERKIAEATVKQRELEIEKAKVQGEEERATLDKKKINELIVVDKEHALHTERIQFEDVQRRAQNKELVDLQEAANKRMEMQRRDTETILKEKQLEADHERMLMEHNATLEKAVIDVEGRIKQQRLNQDIEMQQLQAQWAAEKDKVMLALQATFDNLGTGFLVLISDTEKLMHFVGTIVAIAFGVYFTREAIRICGRMLEQRMGKPSLVRETSRQSGFWGWLRSLFQAPVGLESFQDVVVHSTLETRLLALAKSTRNAVCVKKHNAPYRHLLLYGPPGTGKTMVAKRLAASSGMDYAIMSGGDVGPLGSDAVTELHALFRWAQASPRGVLIFIDEAEAFLGCRATRKTHMSEAMRNALNALLFHTGTQTKQFMLVIATNRPEDLDTAITDRIDDALLFDLPETKERLRLMHLYYKECVAKLPGADAKACLDVLNKYDKKTDGMSGREIAKMMLYLQNMAYGQDVVGIDDKLVERVVQEKIDEHKRKSNLKLYKEATST</sequence>
<dbReference type="GO" id="GO:0016887">
    <property type="term" value="F:ATP hydrolysis activity"/>
    <property type="evidence" value="ECO:0007669"/>
    <property type="project" value="InterPro"/>
</dbReference>
<evidence type="ECO:0000313" key="13">
    <source>
        <dbReference type="EMBL" id="VFT82977.1"/>
    </source>
</evidence>